<dbReference type="GO" id="GO:0070042">
    <property type="term" value="F:rRNA (uridine-N3-)-methyltransferase activity"/>
    <property type="evidence" value="ECO:0007669"/>
    <property type="project" value="TreeGrafter"/>
</dbReference>
<dbReference type="InterPro" id="IPR029028">
    <property type="entry name" value="Alpha/beta_knot_MTases"/>
</dbReference>
<evidence type="ECO:0000256" key="9">
    <source>
        <dbReference type="ARBA" id="ARBA00022691"/>
    </source>
</evidence>
<evidence type="ECO:0000256" key="1">
    <source>
        <dbReference type="ARBA" id="ARBA00004496"/>
    </source>
</evidence>
<evidence type="ECO:0000256" key="3">
    <source>
        <dbReference type="ARBA" id="ARBA00012328"/>
    </source>
</evidence>
<evidence type="ECO:0000313" key="15">
    <source>
        <dbReference type="EMBL" id="MZL68816.1"/>
    </source>
</evidence>
<dbReference type="Pfam" id="PF20260">
    <property type="entry name" value="PUA_4"/>
    <property type="match status" value="1"/>
</dbReference>
<evidence type="ECO:0000256" key="7">
    <source>
        <dbReference type="ARBA" id="ARBA00022603"/>
    </source>
</evidence>
<dbReference type="Proteomes" id="UP000474718">
    <property type="component" value="Unassembled WGS sequence"/>
</dbReference>
<dbReference type="NCBIfam" id="TIGR00046">
    <property type="entry name" value="RsmE family RNA methyltransferase"/>
    <property type="match status" value="1"/>
</dbReference>
<accession>A0AAQ1RVS7</accession>
<reference evidence="17" key="1">
    <citation type="submission" date="2016-11" db="EMBL/GenBank/DDBJ databases">
        <authorList>
            <person name="Jaros S."/>
            <person name="Januszkiewicz K."/>
            <person name="Wedrychowicz H."/>
        </authorList>
    </citation>
    <scope>NUCLEOTIDE SEQUENCE [LARGE SCALE GENOMIC DNA]</scope>
    <source>
        <strain evidence="17">DSM 4029</strain>
    </source>
</reference>
<dbReference type="PIRSF" id="PIRSF015601">
    <property type="entry name" value="MTase_slr0722"/>
    <property type="match status" value="1"/>
</dbReference>
<sequence length="245" mass="26482">MPKFFTEDIARQRGILRGGDVKHLTRVLRLGPGDVVTLCDGAGFDYDCQIETVEEGQVVCTVLEKRPCPAEPDLDLTVYMALPKQDKMQLVVQKCVELGCREIVPVTSEWCVSRPDPKSLQNKIERWQKIAWEAAKQCGRGVLPTVSPCLPFAQAVEELAKKDLPLFFYEKGGRPIGELLAQAQAAGPVRSCGLLVGSEGGLTPEEVALAEGHGVGIASLGPRILRCETAPLAAAAVVMYLTGNL</sequence>
<evidence type="ECO:0000259" key="14">
    <source>
        <dbReference type="Pfam" id="PF20260"/>
    </source>
</evidence>
<dbReference type="PANTHER" id="PTHR30027">
    <property type="entry name" value="RIBOSOMAL RNA SMALL SUBUNIT METHYLTRANSFERASE E"/>
    <property type="match status" value="1"/>
</dbReference>
<comment type="function">
    <text evidence="10 12">Specifically methylates the N3 position of the uracil ring of uridine 1498 (m3U1498) in 16S rRNA. Acts on the fully assembled 30S ribosomal subunit.</text>
</comment>
<reference evidence="16" key="2">
    <citation type="submission" date="2016-11" db="EMBL/GenBank/DDBJ databases">
        <authorList>
            <person name="Varghese N."/>
            <person name="Submissions S."/>
        </authorList>
    </citation>
    <scope>NUCLEOTIDE SEQUENCE</scope>
    <source>
        <strain evidence="16">DSM 4029</strain>
    </source>
</reference>
<evidence type="ECO:0000256" key="12">
    <source>
        <dbReference type="PIRNR" id="PIRNR015601"/>
    </source>
</evidence>
<dbReference type="Gene3D" id="3.40.1280.10">
    <property type="match status" value="1"/>
</dbReference>
<keyword evidence="8 12" id="KW-0808">Transferase</keyword>
<dbReference type="EMBL" id="FQVY01000002">
    <property type="protein sequence ID" value="SHG06974.1"/>
    <property type="molecule type" value="Genomic_DNA"/>
</dbReference>
<evidence type="ECO:0000256" key="8">
    <source>
        <dbReference type="ARBA" id="ARBA00022679"/>
    </source>
</evidence>
<dbReference type="InterPro" id="IPR046886">
    <property type="entry name" value="RsmE_MTase_dom"/>
</dbReference>
<keyword evidence="7 12" id="KW-0489">Methyltransferase</keyword>
<organism evidence="16 17">
    <name type="scientific">Bittarella massiliensis</name>
    <name type="common">ex Durand et al. 2017</name>
    <dbReference type="NCBI Taxonomy" id="1720313"/>
    <lineage>
        <taxon>Bacteria</taxon>
        <taxon>Bacillati</taxon>
        <taxon>Bacillota</taxon>
        <taxon>Clostridia</taxon>
        <taxon>Eubacteriales</taxon>
        <taxon>Oscillospiraceae</taxon>
        <taxon>Bittarella (ex Durand et al. 2017)</taxon>
    </lineage>
</organism>
<dbReference type="SUPFAM" id="SSF88697">
    <property type="entry name" value="PUA domain-like"/>
    <property type="match status" value="1"/>
</dbReference>
<feature type="domain" description="Ribosomal RNA small subunit methyltransferase E PUA-like" evidence="14">
    <location>
        <begin position="16"/>
        <end position="62"/>
    </location>
</feature>
<keyword evidence="9 12" id="KW-0949">S-adenosyl-L-methionine</keyword>
<evidence type="ECO:0000313" key="16">
    <source>
        <dbReference type="EMBL" id="SHG06974.1"/>
    </source>
</evidence>
<dbReference type="PANTHER" id="PTHR30027:SF3">
    <property type="entry name" value="16S RRNA (URACIL(1498)-N(3))-METHYLTRANSFERASE"/>
    <property type="match status" value="1"/>
</dbReference>
<dbReference type="SUPFAM" id="SSF75217">
    <property type="entry name" value="alpha/beta knot"/>
    <property type="match status" value="1"/>
</dbReference>
<keyword evidence="5 12" id="KW-0963">Cytoplasm</keyword>
<dbReference type="EMBL" id="WWVX01000002">
    <property type="protein sequence ID" value="MZL68816.1"/>
    <property type="molecule type" value="Genomic_DNA"/>
</dbReference>
<dbReference type="AlphaFoldDB" id="A0AAQ1RVS7"/>
<evidence type="ECO:0000256" key="2">
    <source>
        <dbReference type="ARBA" id="ARBA00005528"/>
    </source>
</evidence>
<name>A0AAQ1RVS7_9FIRM</name>
<evidence type="ECO:0000256" key="11">
    <source>
        <dbReference type="ARBA" id="ARBA00047944"/>
    </source>
</evidence>
<comment type="subcellular location">
    <subcellularLocation>
        <location evidence="1 12">Cytoplasm</location>
    </subcellularLocation>
</comment>
<dbReference type="InterPro" id="IPR029026">
    <property type="entry name" value="tRNA_m1G_MTases_N"/>
</dbReference>
<keyword evidence="18" id="KW-1185">Reference proteome</keyword>
<comment type="similarity">
    <text evidence="2 12">Belongs to the RNA methyltransferase RsmE family.</text>
</comment>
<feature type="domain" description="Ribosomal RNA small subunit methyltransferase E methyltransferase" evidence="13">
    <location>
        <begin position="72"/>
        <end position="238"/>
    </location>
</feature>
<evidence type="ECO:0000259" key="13">
    <source>
        <dbReference type="Pfam" id="PF04452"/>
    </source>
</evidence>
<dbReference type="GO" id="GO:0005737">
    <property type="term" value="C:cytoplasm"/>
    <property type="evidence" value="ECO:0007669"/>
    <property type="project" value="UniProtKB-SubCell"/>
</dbReference>
<dbReference type="GO" id="GO:0070475">
    <property type="term" value="P:rRNA base methylation"/>
    <property type="evidence" value="ECO:0007669"/>
    <property type="project" value="TreeGrafter"/>
</dbReference>
<dbReference type="Proteomes" id="UP000184089">
    <property type="component" value="Unassembled WGS sequence"/>
</dbReference>
<evidence type="ECO:0000256" key="6">
    <source>
        <dbReference type="ARBA" id="ARBA00022552"/>
    </source>
</evidence>
<dbReference type="InterPro" id="IPR046887">
    <property type="entry name" value="RsmE_PUA-like"/>
</dbReference>
<protein>
    <recommendedName>
        <fullName evidence="4 12">Ribosomal RNA small subunit methyltransferase E</fullName>
        <ecNumber evidence="3 12">2.1.1.193</ecNumber>
    </recommendedName>
</protein>
<evidence type="ECO:0000313" key="17">
    <source>
        <dbReference type="Proteomes" id="UP000184089"/>
    </source>
</evidence>
<keyword evidence="6 12" id="KW-0698">rRNA processing</keyword>
<dbReference type="InterPro" id="IPR015947">
    <property type="entry name" value="PUA-like_sf"/>
</dbReference>
<evidence type="ECO:0000256" key="10">
    <source>
        <dbReference type="ARBA" id="ARBA00025699"/>
    </source>
</evidence>
<gene>
    <name evidence="15" type="ORF">GT747_03375</name>
    <name evidence="16" type="ORF">SAMN05444424_1355</name>
</gene>
<evidence type="ECO:0000256" key="5">
    <source>
        <dbReference type="ARBA" id="ARBA00022490"/>
    </source>
</evidence>
<dbReference type="EC" id="2.1.1.193" evidence="3 12"/>
<dbReference type="Pfam" id="PF04452">
    <property type="entry name" value="Methyltrans_RNA"/>
    <property type="match status" value="1"/>
</dbReference>
<proteinExistence type="inferred from homology"/>
<dbReference type="InterPro" id="IPR006700">
    <property type="entry name" value="RsmE"/>
</dbReference>
<dbReference type="CDD" id="cd18084">
    <property type="entry name" value="RsmE-like"/>
    <property type="match status" value="1"/>
</dbReference>
<evidence type="ECO:0000256" key="4">
    <source>
        <dbReference type="ARBA" id="ARBA00013673"/>
    </source>
</evidence>
<comment type="caution">
    <text evidence="16">The sequence shown here is derived from an EMBL/GenBank/DDBJ whole genome shotgun (WGS) entry which is preliminary data.</text>
</comment>
<comment type="catalytic activity">
    <reaction evidence="11 12">
        <text>uridine(1498) in 16S rRNA + S-adenosyl-L-methionine = N(3)-methyluridine(1498) in 16S rRNA + S-adenosyl-L-homocysteine + H(+)</text>
        <dbReference type="Rhea" id="RHEA:42920"/>
        <dbReference type="Rhea" id="RHEA-COMP:10283"/>
        <dbReference type="Rhea" id="RHEA-COMP:10284"/>
        <dbReference type="ChEBI" id="CHEBI:15378"/>
        <dbReference type="ChEBI" id="CHEBI:57856"/>
        <dbReference type="ChEBI" id="CHEBI:59789"/>
        <dbReference type="ChEBI" id="CHEBI:65315"/>
        <dbReference type="ChEBI" id="CHEBI:74502"/>
        <dbReference type="EC" id="2.1.1.193"/>
    </reaction>
</comment>
<reference evidence="15 18" key="3">
    <citation type="journal article" date="2019" name="Nat. Med.">
        <title>A library of human gut bacterial isolates paired with longitudinal multiomics data enables mechanistic microbiome research.</title>
        <authorList>
            <person name="Poyet M."/>
            <person name="Groussin M."/>
            <person name="Gibbons S.M."/>
            <person name="Avila-Pacheco J."/>
            <person name="Jiang X."/>
            <person name="Kearney S.M."/>
            <person name="Perrotta A.R."/>
            <person name="Berdy B."/>
            <person name="Zhao S."/>
            <person name="Lieberman T.D."/>
            <person name="Swanson P.K."/>
            <person name="Smith M."/>
            <person name="Roesemann S."/>
            <person name="Alexander J.E."/>
            <person name="Rich S.A."/>
            <person name="Livny J."/>
            <person name="Vlamakis H."/>
            <person name="Clish C."/>
            <person name="Bullock K."/>
            <person name="Deik A."/>
            <person name="Scott J."/>
            <person name="Pierce K.A."/>
            <person name="Xavier R.J."/>
            <person name="Alm E.J."/>
        </authorList>
    </citation>
    <scope>NUCLEOTIDE SEQUENCE [LARGE SCALE GENOMIC DNA]</scope>
    <source>
        <strain evidence="15 18">BIOML-A2</strain>
    </source>
</reference>
<evidence type="ECO:0000313" key="18">
    <source>
        <dbReference type="Proteomes" id="UP000474718"/>
    </source>
</evidence>
<dbReference type="RefSeq" id="WP_021660748.1">
    <property type="nucleotide sequence ID" value="NZ_FQVY01000002.1"/>
</dbReference>